<dbReference type="HAMAP" id="MF_01931">
    <property type="entry name" value="PurF"/>
    <property type="match status" value="1"/>
</dbReference>
<keyword evidence="6 7" id="KW-0315">Glutamine amidotransferase</keyword>
<dbReference type="PIRSF" id="PIRSF000485">
    <property type="entry name" value="Amd_phspho_trans"/>
    <property type="match status" value="1"/>
</dbReference>
<comment type="cofactor">
    <cofactor evidence="7 10">
        <name>Mg(2+)</name>
        <dbReference type="ChEBI" id="CHEBI:18420"/>
    </cofactor>
    <text evidence="7 10">Binds 1 Mg(2+) ion per subunit.</text>
</comment>
<comment type="catalytic activity">
    <reaction evidence="7 8">
        <text>5-phospho-beta-D-ribosylamine + L-glutamate + diphosphate = 5-phospho-alpha-D-ribose 1-diphosphate + L-glutamine + H2O</text>
        <dbReference type="Rhea" id="RHEA:14905"/>
        <dbReference type="ChEBI" id="CHEBI:15377"/>
        <dbReference type="ChEBI" id="CHEBI:29985"/>
        <dbReference type="ChEBI" id="CHEBI:33019"/>
        <dbReference type="ChEBI" id="CHEBI:58017"/>
        <dbReference type="ChEBI" id="CHEBI:58359"/>
        <dbReference type="ChEBI" id="CHEBI:58681"/>
        <dbReference type="EC" id="2.4.2.14"/>
    </reaction>
</comment>
<sequence length="475" mass="52561">MNDHPKHYCGLFGVFGVPNASYLIYLGLYALQHRGEESCGIVTSDGEELSIHKDMGLVSDVFNDENLRLLKGDRGIGHVRYSTTGSSLVKNAQPLFVDYLGNSLAVAHNGNLVNSSSLRKELERTGSIFQTTCDSEVIVHLMARSSSRNVVTKLKSALKKIKGAYSLVLLTEKELIGVRDPEGFRPLCLGKKGESWCLASETCAFDLIEAKFVREVEPGEIVVITDKGLTSARFAARAKRNSCCIFEHIYFARPDSIIFGETVHLVRQKLGETLAKEHPVDADYVIPIPDSGTSAALGFSHASGIPLEWGAIRNHYVGRTFIQPHQKIRDLGVKVKINILREVVAGKKVVIVDDSIVRGTTSRIRVKNFRAAGAREVHMRISCPPHRFPCFYGIDFPSPDELIANRYSVNEIRDYLGVDSLGYLSLEGMLSAVKMPAHKYCVSCWVGKYPFKGAGTLKNVLEKKCVCQRIEIKEG</sequence>
<feature type="binding site" evidence="7 10">
    <location>
        <position position="354"/>
    </location>
    <ligand>
        <name>Mg(2+)</name>
        <dbReference type="ChEBI" id="CHEBI:18420"/>
    </ligand>
</feature>
<comment type="function">
    <text evidence="7">Catalyzes the formation of phosphoribosylamine from phosphoribosylpyrophosphate (PRPP) and glutamine.</text>
</comment>
<evidence type="ECO:0000256" key="10">
    <source>
        <dbReference type="PIRSR" id="PIRSR000485-2"/>
    </source>
</evidence>
<dbReference type="GO" id="GO:0009113">
    <property type="term" value="P:purine nucleobase biosynthetic process"/>
    <property type="evidence" value="ECO:0007669"/>
    <property type="project" value="UniProtKB-UniRule"/>
</dbReference>
<keyword evidence="3 7" id="KW-0328">Glycosyltransferase</keyword>
<dbReference type="CDD" id="cd00715">
    <property type="entry name" value="GPATase_N"/>
    <property type="match status" value="1"/>
</dbReference>
<dbReference type="SUPFAM" id="SSF53271">
    <property type="entry name" value="PRTase-like"/>
    <property type="match status" value="1"/>
</dbReference>
<dbReference type="InterPro" id="IPR029057">
    <property type="entry name" value="PRTase-like"/>
</dbReference>
<evidence type="ECO:0000313" key="14">
    <source>
        <dbReference type="Proteomes" id="UP000287243"/>
    </source>
</evidence>
<evidence type="ECO:0000259" key="12">
    <source>
        <dbReference type="PROSITE" id="PS51278"/>
    </source>
</evidence>
<evidence type="ECO:0000256" key="2">
    <source>
        <dbReference type="ARBA" id="ARBA00010138"/>
    </source>
</evidence>
<gene>
    <name evidence="7" type="primary">purF</name>
    <name evidence="13" type="ORF">BU251_07240</name>
</gene>
<dbReference type="Pfam" id="PF13537">
    <property type="entry name" value="GATase_7"/>
    <property type="match status" value="1"/>
</dbReference>
<dbReference type="InterPro" id="IPR000836">
    <property type="entry name" value="PRTase_dom"/>
</dbReference>
<dbReference type="PANTHER" id="PTHR11907">
    <property type="entry name" value="AMIDOPHOSPHORIBOSYLTRANSFERASE"/>
    <property type="match status" value="1"/>
</dbReference>
<dbReference type="GO" id="GO:0006189">
    <property type="term" value="P:'de novo' IMP biosynthetic process"/>
    <property type="evidence" value="ECO:0007669"/>
    <property type="project" value="UniProtKB-UniRule"/>
</dbReference>
<dbReference type="Proteomes" id="UP000287243">
    <property type="component" value="Chromosome"/>
</dbReference>
<organism evidence="13 14">
    <name type="scientific">Velamenicoccus archaeovorus</name>
    <dbReference type="NCBI Taxonomy" id="1930593"/>
    <lineage>
        <taxon>Bacteria</taxon>
        <taxon>Pseudomonadati</taxon>
        <taxon>Candidatus Omnitrophota</taxon>
        <taxon>Candidatus Velamenicoccus</taxon>
    </lineage>
</organism>
<dbReference type="OrthoDB" id="9801213at2"/>
<feature type="binding site" evidence="7 11">
    <location>
        <position position="244"/>
    </location>
    <ligand>
        <name>[4Fe-4S] cluster</name>
        <dbReference type="ChEBI" id="CHEBI:49883"/>
    </ligand>
</feature>
<keyword evidence="7 10" id="KW-0479">Metal-binding</keyword>
<accession>A0A410P5U8</accession>
<keyword evidence="7 11" id="KW-0408">Iron</keyword>
<dbReference type="AlphaFoldDB" id="A0A410P5U8"/>
<dbReference type="EMBL" id="CP019384">
    <property type="protein sequence ID" value="QAT17523.1"/>
    <property type="molecule type" value="Genomic_DNA"/>
</dbReference>
<keyword evidence="7 10" id="KW-0460">Magnesium</keyword>
<dbReference type="KEGG" id="vai:BU251_07240"/>
<evidence type="ECO:0000256" key="8">
    <source>
        <dbReference type="PIRNR" id="PIRNR000485"/>
    </source>
</evidence>
<keyword evidence="4 7" id="KW-0808">Transferase</keyword>
<evidence type="ECO:0000256" key="9">
    <source>
        <dbReference type="PIRSR" id="PIRSR000485-1"/>
    </source>
</evidence>
<dbReference type="GO" id="GO:0004044">
    <property type="term" value="F:amidophosphoribosyltransferase activity"/>
    <property type="evidence" value="ECO:0007669"/>
    <property type="project" value="UniProtKB-UniRule"/>
</dbReference>
<dbReference type="UniPathway" id="UPA00074">
    <property type="reaction ID" value="UER00124"/>
</dbReference>
<keyword evidence="14" id="KW-1185">Reference proteome</keyword>
<feature type="active site" description="Nucleophile" evidence="7 9">
    <location>
        <position position="9"/>
    </location>
</feature>
<dbReference type="GO" id="GO:0000287">
    <property type="term" value="F:magnesium ion binding"/>
    <property type="evidence" value="ECO:0007669"/>
    <property type="project" value="UniProtKB-UniRule"/>
</dbReference>
<feature type="binding site" evidence="7 11">
    <location>
        <position position="390"/>
    </location>
    <ligand>
        <name>[4Fe-4S] cluster</name>
        <dbReference type="ChEBI" id="CHEBI:49883"/>
    </ligand>
</feature>
<dbReference type="NCBIfam" id="TIGR01134">
    <property type="entry name" value="purF"/>
    <property type="match status" value="1"/>
</dbReference>
<reference evidence="13 14" key="1">
    <citation type="submission" date="2017-01" db="EMBL/GenBank/DDBJ databases">
        <title>First insights into the biology of 'candidatus Vampirococcus archaeovorus'.</title>
        <authorList>
            <person name="Kizina J."/>
            <person name="Jordan S."/>
            <person name="Stueber K."/>
            <person name="Reinhardt R."/>
            <person name="Harder J."/>
        </authorList>
    </citation>
    <scope>NUCLEOTIDE SEQUENCE [LARGE SCALE GENOMIC DNA]</scope>
    <source>
        <strain evidence="13 14">LiM</strain>
    </source>
</reference>
<evidence type="ECO:0000256" key="7">
    <source>
        <dbReference type="HAMAP-Rule" id="MF_01931"/>
    </source>
</evidence>
<dbReference type="GO" id="GO:0051539">
    <property type="term" value="F:4 iron, 4 sulfur cluster binding"/>
    <property type="evidence" value="ECO:0007669"/>
    <property type="project" value="UniProtKB-KW"/>
</dbReference>
<comment type="cofactor">
    <cofactor evidence="7 11">
        <name>[4Fe-4S] cluster</name>
        <dbReference type="ChEBI" id="CHEBI:49883"/>
    </cofactor>
    <text evidence="7 11">Binds 1 [4Fe-4S] cluster per subunit.</text>
</comment>
<dbReference type="Gene3D" id="3.60.20.10">
    <property type="entry name" value="Glutamine Phosphoribosylpyrophosphate, subunit 1, domain 1"/>
    <property type="match status" value="1"/>
</dbReference>
<evidence type="ECO:0000256" key="11">
    <source>
        <dbReference type="PIRSR" id="PIRSR000485-3"/>
    </source>
</evidence>
<evidence type="ECO:0000256" key="5">
    <source>
        <dbReference type="ARBA" id="ARBA00022755"/>
    </source>
</evidence>
<comment type="similarity">
    <text evidence="2 7 8">In the C-terminal section; belongs to the purine/pyrimidine phosphoribosyltransferase family.</text>
</comment>
<feature type="binding site" evidence="7 11">
    <location>
        <position position="444"/>
    </location>
    <ligand>
        <name>[4Fe-4S] cluster</name>
        <dbReference type="ChEBI" id="CHEBI:49883"/>
    </ligand>
</feature>
<dbReference type="SUPFAM" id="SSF56235">
    <property type="entry name" value="N-terminal nucleophile aminohydrolases (Ntn hydrolases)"/>
    <property type="match status" value="1"/>
</dbReference>
<feature type="binding site" evidence="7 10">
    <location>
        <position position="353"/>
    </location>
    <ligand>
        <name>Mg(2+)</name>
        <dbReference type="ChEBI" id="CHEBI:18420"/>
    </ligand>
</feature>
<dbReference type="InterPro" id="IPR029055">
    <property type="entry name" value="Ntn_hydrolases_N"/>
</dbReference>
<evidence type="ECO:0000256" key="4">
    <source>
        <dbReference type="ARBA" id="ARBA00022679"/>
    </source>
</evidence>
<feature type="domain" description="Glutamine amidotransferase type-2" evidence="12">
    <location>
        <begin position="9"/>
        <end position="227"/>
    </location>
</feature>
<evidence type="ECO:0000256" key="1">
    <source>
        <dbReference type="ARBA" id="ARBA00005209"/>
    </source>
</evidence>
<dbReference type="EC" id="2.4.2.14" evidence="7"/>
<dbReference type="PROSITE" id="PS51278">
    <property type="entry name" value="GATASE_TYPE_2"/>
    <property type="match status" value="1"/>
</dbReference>
<proteinExistence type="inferred from homology"/>
<feature type="binding site" evidence="7 10">
    <location>
        <position position="291"/>
    </location>
    <ligand>
        <name>Mg(2+)</name>
        <dbReference type="ChEBI" id="CHEBI:18420"/>
    </ligand>
</feature>
<dbReference type="InterPro" id="IPR005854">
    <property type="entry name" value="PurF"/>
</dbReference>
<dbReference type="RefSeq" id="WP_128700354.1">
    <property type="nucleotide sequence ID" value="NZ_CP019384.1"/>
</dbReference>
<dbReference type="CDD" id="cd06223">
    <property type="entry name" value="PRTases_typeI"/>
    <property type="match status" value="1"/>
</dbReference>
<evidence type="ECO:0000256" key="3">
    <source>
        <dbReference type="ARBA" id="ARBA00022676"/>
    </source>
</evidence>
<keyword evidence="7 11" id="KW-0411">Iron-sulfur</keyword>
<dbReference type="Gene3D" id="3.40.50.2020">
    <property type="match status" value="1"/>
</dbReference>
<dbReference type="InterPro" id="IPR017932">
    <property type="entry name" value="GATase_2_dom"/>
</dbReference>
<keyword evidence="5 7" id="KW-0658">Purine biosynthesis</keyword>
<evidence type="ECO:0000256" key="6">
    <source>
        <dbReference type="ARBA" id="ARBA00022962"/>
    </source>
</evidence>
<name>A0A410P5U8_VELA1</name>
<keyword evidence="7" id="KW-0004">4Fe-4S</keyword>
<evidence type="ECO:0000313" key="13">
    <source>
        <dbReference type="EMBL" id="QAT17523.1"/>
    </source>
</evidence>
<protein>
    <recommendedName>
        <fullName evidence="7">Amidophosphoribosyltransferase</fullName>
        <shortName evidence="7">ATase</shortName>
        <ecNumber evidence="7">2.4.2.14</ecNumber>
    </recommendedName>
    <alternativeName>
        <fullName evidence="7">Glutamine phosphoribosylpyrophosphate amidotransferase</fullName>
        <shortName evidence="7">GPATase</shortName>
    </alternativeName>
</protein>
<comment type="pathway">
    <text evidence="1 7 8">Purine metabolism; IMP biosynthesis via de novo pathway; N(1)-(5-phospho-D-ribosyl)glycinamide from 5-phospho-alpha-D-ribose 1-diphosphate: step 1/2.</text>
</comment>
<dbReference type="InterPro" id="IPR035584">
    <property type="entry name" value="PurF_N"/>
</dbReference>
<feature type="binding site" evidence="7 11">
    <location>
        <position position="441"/>
    </location>
    <ligand>
        <name>[4Fe-4S] cluster</name>
        <dbReference type="ChEBI" id="CHEBI:49883"/>
    </ligand>
</feature>